<gene>
    <name evidence="3" type="ORF">g.17188</name>
</gene>
<dbReference type="GO" id="GO:0035493">
    <property type="term" value="P:SNARE complex assembly"/>
    <property type="evidence" value="ECO:0007669"/>
    <property type="project" value="TreeGrafter"/>
</dbReference>
<dbReference type="AlphaFoldDB" id="A0A1B6LN57"/>
<dbReference type="InterPro" id="IPR018791">
    <property type="entry name" value="UV_resistance/autophagy_Atg14"/>
</dbReference>
<accession>A0A1B6LN57</accession>
<evidence type="ECO:0000313" key="3">
    <source>
        <dbReference type="EMBL" id="JAT25097.1"/>
    </source>
</evidence>
<dbReference type="GO" id="GO:0000323">
    <property type="term" value="C:lytic vacuole"/>
    <property type="evidence" value="ECO:0007669"/>
    <property type="project" value="TreeGrafter"/>
</dbReference>
<evidence type="ECO:0000256" key="1">
    <source>
        <dbReference type="ARBA" id="ARBA00023054"/>
    </source>
</evidence>
<protein>
    <recommendedName>
        <fullName evidence="4">UV radiation resistance-associated gene protein</fullName>
    </recommendedName>
</protein>
<dbReference type="GO" id="GO:0005768">
    <property type="term" value="C:endosome"/>
    <property type="evidence" value="ECO:0007669"/>
    <property type="project" value="TreeGrafter"/>
</dbReference>
<feature type="region of interest" description="Disordered" evidence="2">
    <location>
        <begin position="494"/>
        <end position="554"/>
    </location>
</feature>
<sequence length="644" mass="72842">MSIVSPRATLRWKEWIPLVTQQQRLRNLLQIIAYNINPYEKCPHMERNAVKNYYYYTLHLTTMSAPFYTSEKLESDNPKWAEVEINQVNGGANGVVIRVWCHPRAGSEQVVTVWGLYFSGLSYLGPRLVATDPSQFRSNTIVLHMQGGYFTAPHCFKQERPTSRVMSAEIPATDIRPSYSVSLLLRLHSIQQAIKQHAVAAASLRERISDGGVGTGPGGGESAMLRRLLHRTRAPAPLPHHHQLAAVRRELEEVRFRVNLLTHERDKKSSQIRQKIAEKNRLADENQDRDIELMERYRTLHREVERLKELKRLTIDVKENLFSANSMLQALRRKRIAELNIIYPISQMSDDKFAICGVHLPNSEDFGGHDEVMVSVALGFVAHLVQMIAYFLHVPLRYPILHAGSRSKVVDHITEKIPDKEREFPLYSRGKEKLQFNYGVYLLNKNIAQLRWYCNLATQDLRTTLPNLLALLNLKPGHNTLRLEASKRTLSSSTLELQGVGGRMVSPPNARHRPKSSHSSLSYSLDKGLDQLDRCPPHHSEPAEAPPSSEDDGQREFLHSWAAQGPAPTSSDVDDPAANNGPETLASFINKMNSPLVVVSRGDKSAKLVRATDKEKTAEVESNEVLQVHETIREVTSKHLLDSL</sequence>
<keyword evidence="1" id="KW-0175">Coiled coil</keyword>
<evidence type="ECO:0000256" key="2">
    <source>
        <dbReference type="SAM" id="MobiDB-lite"/>
    </source>
</evidence>
<dbReference type="EMBL" id="GEBQ01014880">
    <property type="protein sequence ID" value="JAT25097.1"/>
    <property type="molecule type" value="Transcribed_RNA"/>
</dbReference>
<organism evidence="3">
    <name type="scientific">Graphocephala atropunctata</name>
    <dbReference type="NCBI Taxonomy" id="36148"/>
    <lineage>
        <taxon>Eukaryota</taxon>
        <taxon>Metazoa</taxon>
        <taxon>Ecdysozoa</taxon>
        <taxon>Arthropoda</taxon>
        <taxon>Hexapoda</taxon>
        <taxon>Insecta</taxon>
        <taxon>Pterygota</taxon>
        <taxon>Neoptera</taxon>
        <taxon>Paraneoptera</taxon>
        <taxon>Hemiptera</taxon>
        <taxon>Auchenorrhyncha</taxon>
        <taxon>Membracoidea</taxon>
        <taxon>Cicadellidae</taxon>
        <taxon>Cicadellinae</taxon>
        <taxon>Cicadellini</taxon>
        <taxon>Graphocephala</taxon>
    </lineage>
</organism>
<dbReference type="PANTHER" id="PTHR15157">
    <property type="entry name" value="UV RADIATION RESISTANCE-ASSOCIATED GENE PROTEIN"/>
    <property type="match status" value="1"/>
</dbReference>
<reference evidence="3" key="1">
    <citation type="submission" date="2015-11" db="EMBL/GenBank/DDBJ databases">
        <title>De novo transcriptome assembly of four potential Pierce s Disease insect vectors from Arizona vineyards.</title>
        <authorList>
            <person name="Tassone E.E."/>
        </authorList>
    </citation>
    <scope>NUCLEOTIDE SEQUENCE</scope>
</reference>
<proteinExistence type="predicted"/>
<dbReference type="GO" id="GO:0032991">
    <property type="term" value="C:protein-containing complex"/>
    <property type="evidence" value="ECO:0007669"/>
    <property type="project" value="UniProtKB-ARBA"/>
</dbReference>
<dbReference type="PANTHER" id="PTHR15157:SF5">
    <property type="entry name" value="UV RADIATION RESISTANCE-ASSOCIATED GENE PROTEIN"/>
    <property type="match status" value="1"/>
</dbReference>
<dbReference type="Pfam" id="PF10186">
    <property type="entry name" value="ATG14"/>
    <property type="match status" value="1"/>
</dbReference>
<evidence type="ECO:0008006" key="4">
    <source>
        <dbReference type="Google" id="ProtNLM"/>
    </source>
</evidence>
<dbReference type="GO" id="GO:0000149">
    <property type="term" value="F:SNARE binding"/>
    <property type="evidence" value="ECO:0007669"/>
    <property type="project" value="TreeGrafter"/>
</dbReference>
<name>A0A1B6LN57_9HEMI</name>
<feature type="compositionally biased region" description="Basic and acidic residues" evidence="2">
    <location>
        <begin position="527"/>
        <end position="542"/>
    </location>
</feature>